<evidence type="ECO:0000313" key="6">
    <source>
        <dbReference type="Proteomes" id="UP000664480"/>
    </source>
</evidence>
<evidence type="ECO:0000313" key="5">
    <source>
        <dbReference type="EMBL" id="MBN7815510.1"/>
    </source>
</evidence>
<gene>
    <name evidence="5" type="ORF">J0A69_08730</name>
</gene>
<dbReference type="SUPFAM" id="SSF53335">
    <property type="entry name" value="S-adenosyl-L-methionine-dependent methyltransferases"/>
    <property type="match status" value="1"/>
</dbReference>
<dbReference type="GO" id="GO:0032259">
    <property type="term" value="P:methylation"/>
    <property type="evidence" value="ECO:0007669"/>
    <property type="project" value="UniProtKB-KW"/>
</dbReference>
<dbReference type="Gene3D" id="3.40.50.150">
    <property type="entry name" value="Vaccinia Virus protein VP39"/>
    <property type="match status" value="1"/>
</dbReference>
<dbReference type="InterPro" id="IPR029063">
    <property type="entry name" value="SAM-dependent_MTases_sf"/>
</dbReference>
<evidence type="ECO:0000256" key="3">
    <source>
        <dbReference type="ARBA" id="ARBA00022679"/>
    </source>
</evidence>
<organism evidence="5 6">
    <name type="scientific">Algoriphagus pacificus</name>
    <dbReference type="NCBI Taxonomy" id="2811234"/>
    <lineage>
        <taxon>Bacteria</taxon>
        <taxon>Pseudomonadati</taxon>
        <taxon>Bacteroidota</taxon>
        <taxon>Cytophagia</taxon>
        <taxon>Cytophagales</taxon>
        <taxon>Cyclobacteriaceae</taxon>
        <taxon>Algoriphagus</taxon>
    </lineage>
</organism>
<protein>
    <submittedName>
        <fullName evidence="5">Class I SAM-dependent methyltransferase</fullName>
    </submittedName>
</protein>
<dbReference type="EMBL" id="JAFKCU010000002">
    <property type="protein sequence ID" value="MBN7815510.1"/>
    <property type="molecule type" value="Genomic_DNA"/>
</dbReference>
<comment type="caution">
    <text evidence="5">The sequence shown here is derived from an EMBL/GenBank/DDBJ whole genome shotgun (WGS) entry which is preliminary data.</text>
</comment>
<reference evidence="5 6" key="1">
    <citation type="submission" date="2021-03" db="EMBL/GenBank/DDBJ databases">
        <title>novel species isolated from a fishpond in China.</title>
        <authorList>
            <person name="Lu H."/>
            <person name="Cai Z."/>
        </authorList>
    </citation>
    <scope>NUCLEOTIDE SEQUENCE [LARGE SCALE GENOMIC DNA]</scope>
    <source>
        <strain evidence="5 6">YJ13C</strain>
    </source>
</reference>
<dbReference type="InterPro" id="IPR004033">
    <property type="entry name" value="UbiE/COQ5_MeTrFase"/>
</dbReference>
<dbReference type="GO" id="GO:0008168">
    <property type="term" value="F:methyltransferase activity"/>
    <property type="evidence" value="ECO:0007669"/>
    <property type="project" value="UniProtKB-KW"/>
</dbReference>
<dbReference type="Proteomes" id="UP000664480">
    <property type="component" value="Unassembled WGS sequence"/>
</dbReference>
<keyword evidence="2 5" id="KW-0489">Methyltransferase</keyword>
<dbReference type="PANTHER" id="PTHR43591:SF24">
    <property type="entry name" value="2-METHOXY-6-POLYPRENYL-1,4-BENZOQUINOL METHYLASE, MITOCHONDRIAL"/>
    <property type="match status" value="1"/>
</dbReference>
<keyword evidence="1" id="KW-0474">Menaquinone biosynthesis</keyword>
<keyword evidence="3" id="KW-0808">Transferase</keyword>
<proteinExistence type="predicted"/>
<name>A0ABS3CEI4_9BACT</name>
<dbReference type="PROSITE" id="PS51608">
    <property type="entry name" value="SAM_MT_UBIE"/>
    <property type="match status" value="1"/>
</dbReference>
<dbReference type="RefSeq" id="WP_206586175.1">
    <property type="nucleotide sequence ID" value="NZ_JAFKCU010000002.1"/>
</dbReference>
<dbReference type="CDD" id="cd02440">
    <property type="entry name" value="AdoMet_MTases"/>
    <property type="match status" value="1"/>
</dbReference>
<evidence type="ECO:0000256" key="1">
    <source>
        <dbReference type="ARBA" id="ARBA00022428"/>
    </source>
</evidence>
<keyword evidence="4" id="KW-0949">S-adenosyl-L-methionine</keyword>
<dbReference type="PANTHER" id="PTHR43591">
    <property type="entry name" value="METHYLTRANSFERASE"/>
    <property type="match status" value="1"/>
</dbReference>
<accession>A0ABS3CEI4</accession>
<keyword evidence="6" id="KW-1185">Reference proteome</keyword>
<sequence>MHPDLQRRVQRYGWDKASDFYENSWQDQLKPAHDALMEKANIEAGETVLDMAAGTGLVTFRMMDQLGPKGKMIATDLSDEMVKKGTERACEKGLTNVTFQWMDAENLSLEDESFDLVSCALGLMYFPDPDRAIQEMYRVLKPNGRVVLAVWGSRKNCGWAEIFPIVDARVSSDVCPMFFQLGEGEIIKYPLEKAGFTDISIQKIKTELHYKNEEDACQASFLGGPVAMAYSRFDAQTKEKAQQEYIESIQAYKSNEGYKIPGEFVIAKAIKTA</sequence>
<evidence type="ECO:0000256" key="2">
    <source>
        <dbReference type="ARBA" id="ARBA00022603"/>
    </source>
</evidence>
<evidence type="ECO:0000256" key="4">
    <source>
        <dbReference type="ARBA" id="ARBA00022691"/>
    </source>
</evidence>
<dbReference type="Pfam" id="PF01209">
    <property type="entry name" value="Ubie_methyltran"/>
    <property type="match status" value="1"/>
</dbReference>